<dbReference type="EMBL" id="CP049989">
    <property type="protein sequence ID" value="QIM53223.1"/>
    <property type="molecule type" value="Genomic_DNA"/>
</dbReference>
<evidence type="ECO:0000313" key="1">
    <source>
        <dbReference type="EMBL" id="QIM53223.1"/>
    </source>
</evidence>
<dbReference type="KEGG" id="hcz:G9Q37_14210"/>
<evidence type="ECO:0000313" key="2">
    <source>
        <dbReference type="Proteomes" id="UP000503162"/>
    </source>
</evidence>
<proteinExistence type="predicted"/>
<dbReference type="RefSeq" id="WP_166228084.1">
    <property type="nucleotide sequence ID" value="NZ_CP049989.1"/>
</dbReference>
<keyword evidence="2" id="KW-1185">Reference proteome</keyword>
<name>A0A6G8IJG7_9BURK</name>
<gene>
    <name evidence="1" type="ORF">G9Q37_14210</name>
</gene>
<reference evidence="1 2" key="1">
    <citation type="submission" date="2020-03" db="EMBL/GenBank/DDBJ databases">
        <title>Hydrogenophaga sp. nov. isolated from cyanobacterial mat.</title>
        <authorList>
            <person name="Thorat V."/>
            <person name="Kirdat K."/>
            <person name="Tiwarekar B."/>
            <person name="Costa E.D."/>
            <person name="Yadav A."/>
        </authorList>
    </citation>
    <scope>NUCLEOTIDE SEQUENCE [LARGE SCALE GENOMIC DNA]</scope>
    <source>
        <strain evidence="1 2">BA0156</strain>
    </source>
</reference>
<protein>
    <submittedName>
        <fullName evidence="1">Uncharacterized protein</fullName>
    </submittedName>
</protein>
<dbReference type="AlphaFoldDB" id="A0A6G8IJG7"/>
<organism evidence="1 2">
    <name type="scientific">Hydrogenophaga crocea</name>
    <dbReference type="NCBI Taxonomy" id="2716225"/>
    <lineage>
        <taxon>Bacteria</taxon>
        <taxon>Pseudomonadati</taxon>
        <taxon>Pseudomonadota</taxon>
        <taxon>Betaproteobacteria</taxon>
        <taxon>Burkholderiales</taxon>
        <taxon>Comamonadaceae</taxon>
        <taxon>Hydrogenophaga</taxon>
    </lineage>
</organism>
<accession>A0A6G8IJG7</accession>
<dbReference type="Proteomes" id="UP000503162">
    <property type="component" value="Chromosome"/>
</dbReference>
<sequence length="87" mass="10115">MDVCFWPNARLDRTSQNCGGHLVCELFCIAAPWVVAWDHLNGLDLQYTVELSVRSPNTREDLLSMRHQIETNGWVFTLTQQTNHMWP</sequence>